<accession>A8P1T9</accession>
<protein>
    <submittedName>
        <fullName evidence="3">Uncharacterized protein</fullName>
    </submittedName>
</protein>
<keyword evidence="4" id="KW-1185">Reference proteome</keyword>
<proteinExistence type="predicted"/>
<feature type="signal peptide" evidence="2">
    <location>
        <begin position="1"/>
        <end position="20"/>
    </location>
</feature>
<dbReference type="InParanoid" id="A8P1T9"/>
<feature type="compositionally biased region" description="Polar residues" evidence="1">
    <location>
        <begin position="182"/>
        <end position="193"/>
    </location>
</feature>
<evidence type="ECO:0000313" key="4">
    <source>
        <dbReference type="Proteomes" id="UP000001861"/>
    </source>
</evidence>
<dbReference type="Proteomes" id="UP000001861">
    <property type="component" value="Unassembled WGS sequence"/>
</dbReference>
<dbReference type="OrthoDB" id="2909885at2759"/>
<organism evidence="3 4">
    <name type="scientific">Coprinopsis cinerea (strain Okayama-7 / 130 / ATCC MYA-4618 / FGSC 9003)</name>
    <name type="common">Inky cap fungus</name>
    <name type="synonym">Hormographiella aspergillata</name>
    <dbReference type="NCBI Taxonomy" id="240176"/>
    <lineage>
        <taxon>Eukaryota</taxon>
        <taxon>Fungi</taxon>
        <taxon>Dikarya</taxon>
        <taxon>Basidiomycota</taxon>
        <taxon>Agaricomycotina</taxon>
        <taxon>Agaricomycetes</taxon>
        <taxon>Agaricomycetidae</taxon>
        <taxon>Agaricales</taxon>
        <taxon>Agaricineae</taxon>
        <taxon>Psathyrellaceae</taxon>
        <taxon>Coprinopsis</taxon>
    </lineage>
</organism>
<dbReference type="GeneID" id="6014746"/>
<dbReference type="RefSeq" id="XP_001838176.1">
    <property type="nucleotide sequence ID" value="XM_001838124.1"/>
</dbReference>
<evidence type="ECO:0000256" key="2">
    <source>
        <dbReference type="SAM" id="SignalP"/>
    </source>
</evidence>
<dbReference type="OMA" id="HGKSTIN"/>
<evidence type="ECO:0000256" key="1">
    <source>
        <dbReference type="SAM" id="MobiDB-lite"/>
    </source>
</evidence>
<feature type="region of interest" description="Disordered" evidence="1">
    <location>
        <begin position="166"/>
        <end position="216"/>
    </location>
</feature>
<name>A8P1T9_COPC7</name>
<evidence type="ECO:0000313" key="3">
    <source>
        <dbReference type="EMBL" id="EAU83753.1"/>
    </source>
</evidence>
<keyword evidence="2" id="KW-0732">Signal</keyword>
<comment type="caution">
    <text evidence="3">The sequence shown here is derived from an EMBL/GenBank/DDBJ whole genome shotgun (WGS) entry which is preliminary data.</text>
</comment>
<dbReference type="KEGG" id="cci:CC1G_05657"/>
<feature type="chain" id="PRO_5002724956" evidence="2">
    <location>
        <begin position="21"/>
        <end position="216"/>
    </location>
</feature>
<dbReference type="AlphaFoldDB" id="A8P1T9"/>
<dbReference type="VEuPathDB" id="FungiDB:CC1G_05657"/>
<reference evidence="3 4" key="1">
    <citation type="journal article" date="2010" name="Proc. Natl. Acad. Sci. U.S.A.">
        <title>Insights into evolution of multicellular fungi from the assembled chromosomes of the mushroom Coprinopsis cinerea (Coprinus cinereus).</title>
        <authorList>
            <person name="Stajich J.E."/>
            <person name="Wilke S.K."/>
            <person name="Ahren D."/>
            <person name="Au C.H."/>
            <person name="Birren B.W."/>
            <person name="Borodovsky M."/>
            <person name="Burns C."/>
            <person name="Canback B."/>
            <person name="Casselton L.A."/>
            <person name="Cheng C.K."/>
            <person name="Deng J."/>
            <person name="Dietrich F.S."/>
            <person name="Fargo D.C."/>
            <person name="Farman M.L."/>
            <person name="Gathman A.C."/>
            <person name="Goldberg J."/>
            <person name="Guigo R."/>
            <person name="Hoegger P.J."/>
            <person name="Hooker J.B."/>
            <person name="Huggins A."/>
            <person name="James T.Y."/>
            <person name="Kamada T."/>
            <person name="Kilaru S."/>
            <person name="Kodira C."/>
            <person name="Kues U."/>
            <person name="Kupfer D."/>
            <person name="Kwan H.S."/>
            <person name="Lomsadze A."/>
            <person name="Li W."/>
            <person name="Lilly W.W."/>
            <person name="Ma L.J."/>
            <person name="Mackey A.J."/>
            <person name="Manning G."/>
            <person name="Martin F."/>
            <person name="Muraguchi H."/>
            <person name="Natvig D.O."/>
            <person name="Palmerini H."/>
            <person name="Ramesh M.A."/>
            <person name="Rehmeyer C.J."/>
            <person name="Roe B.A."/>
            <person name="Shenoy N."/>
            <person name="Stanke M."/>
            <person name="Ter-Hovhannisyan V."/>
            <person name="Tunlid A."/>
            <person name="Velagapudi R."/>
            <person name="Vision T.J."/>
            <person name="Zeng Q."/>
            <person name="Zolan M.E."/>
            <person name="Pukkila P.J."/>
        </authorList>
    </citation>
    <scope>NUCLEOTIDE SEQUENCE [LARGE SCALE GENOMIC DNA]</scope>
    <source>
        <strain evidence="4">Okayama-7 / 130 / ATCC MYA-4618 / FGSC 9003</strain>
    </source>
</reference>
<gene>
    <name evidence="3" type="ORF">CC1G_05657</name>
</gene>
<sequence length="216" mass="23821">MHLFRPIVVLFLFLASLVLSAPLPHPQNGTGLSIYPRNTDPSKFTGPLRAIADQINKLVHPLPGTSVLWSGRIGNEKPMEGARTYALANGKTTLEMFLETKGINMPDWRVEKDIWKYASRVFAQRSEGQVVAILGDKHTLRDDSVYMTIERPLVLEKDGTGLVEIRPGQPPEVIKKLEVKNKGSSSKPGTNARKSSSDSGKGKKTVALPRNVAKRK</sequence>
<dbReference type="EMBL" id="AACS02000013">
    <property type="protein sequence ID" value="EAU83753.1"/>
    <property type="molecule type" value="Genomic_DNA"/>
</dbReference>